<dbReference type="AlphaFoldDB" id="A0A1P8U6Z3"/>
<dbReference type="Pfam" id="PF00300">
    <property type="entry name" value="His_Phos_1"/>
    <property type="match status" value="1"/>
</dbReference>
<dbReference type="EMBL" id="CP018762">
    <property type="protein sequence ID" value="APZ33878.1"/>
    <property type="molecule type" value="Genomic_DNA"/>
</dbReference>
<evidence type="ECO:0000256" key="1">
    <source>
        <dbReference type="PIRSR" id="PIRSR613078-2"/>
    </source>
</evidence>
<dbReference type="STRING" id="36805.BOH66_06140"/>
<dbReference type="RefSeq" id="WP_076690194.1">
    <property type="nucleotide sequence ID" value="NZ_CP018762.1"/>
</dbReference>
<dbReference type="Gene3D" id="3.40.50.1240">
    <property type="entry name" value="Phosphoglycerate mutase-like"/>
    <property type="match status" value="1"/>
</dbReference>
<dbReference type="InterPro" id="IPR029033">
    <property type="entry name" value="His_PPase_superfam"/>
</dbReference>
<protein>
    <submittedName>
        <fullName evidence="2">Phosphohistidine phosphatase</fullName>
    </submittedName>
</protein>
<reference evidence="2 3" key="1">
    <citation type="submission" date="2016-12" db="EMBL/GenBank/DDBJ databases">
        <title>Complete genome sequence of Microbacterium aurum KACC 15219.</title>
        <authorList>
            <person name="Jung Y."/>
            <person name="Shin J.-H."/>
            <person name="Lee Y.-J."/>
            <person name="Yi H."/>
            <person name="Bahn Y.-S."/>
            <person name="Kim J.F."/>
            <person name="Lee D.-W."/>
        </authorList>
    </citation>
    <scope>NUCLEOTIDE SEQUENCE [LARGE SCALE GENOMIC DNA]</scope>
    <source>
        <strain evidence="2 3">KACC 15219</strain>
    </source>
</reference>
<dbReference type="CDD" id="cd07067">
    <property type="entry name" value="HP_PGM_like"/>
    <property type="match status" value="1"/>
</dbReference>
<evidence type="ECO:0000313" key="2">
    <source>
        <dbReference type="EMBL" id="APZ33878.1"/>
    </source>
</evidence>
<dbReference type="KEGG" id="maur:BOH66_06140"/>
<dbReference type="PANTHER" id="PTHR47623:SF1">
    <property type="entry name" value="OS09G0287300 PROTEIN"/>
    <property type="match status" value="1"/>
</dbReference>
<dbReference type="PANTHER" id="PTHR47623">
    <property type="entry name" value="OS09G0287300 PROTEIN"/>
    <property type="match status" value="1"/>
</dbReference>
<keyword evidence="3" id="KW-1185">Reference proteome</keyword>
<feature type="binding site" evidence="1">
    <location>
        <position position="58"/>
    </location>
    <ligand>
        <name>substrate</name>
    </ligand>
</feature>
<dbReference type="SUPFAM" id="SSF53254">
    <property type="entry name" value="Phosphoglycerate mutase-like"/>
    <property type="match status" value="1"/>
</dbReference>
<name>A0A1P8U6Z3_9MICO</name>
<accession>A0A1P8U6Z3</accession>
<gene>
    <name evidence="2" type="ORF">BOH66_06140</name>
</gene>
<organism evidence="2 3">
    <name type="scientific">Microbacterium aurum</name>
    <dbReference type="NCBI Taxonomy" id="36805"/>
    <lineage>
        <taxon>Bacteria</taxon>
        <taxon>Bacillati</taxon>
        <taxon>Actinomycetota</taxon>
        <taxon>Actinomycetes</taxon>
        <taxon>Micrococcales</taxon>
        <taxon>Microbacteriaceae</taxon>
        <taxon>Microbacterium</taxon>
    </lineage>
</organism>
<dbReference type="OrthoDB" id="9810154at2"/>
<dbReference type="SMART" id="SM00855">
    <property type="entry name" value="PGAM"/>
    <property type="match status" value="1"/>
</dbReference>
<dbReference type="InterPro" id="IPR013078">
    <property type="entry name" value="His_Pase_superF_clade-1"/>
</dbReference>
<proteinExistence type="predicted"/>
<sequence>MTTLVLVRHAKSDWGDPGLDDHDRPLNSRGLRDAPAAARRLAATGLRLDALLSSTALRARTTAGFFGATLGLEPELDPDLYGAPAAKLLSAAGARGRAGADGVVIVAHDPGMTVLAEHLSGGAIGHMPTCAVATFQWETPDWDVATATDPDSWSFDAPGHAR</sequence>
<evidence type="ECO:0000313" key="3">
    <source>
        <dbReference type="Proteomes" id="UP000187185"/>
    </source>
</evidence>
<dbReference type="Proteomes" id="UP000187185">
    <property type="component" value="Chromosome"/>
</dbReference>